<evidence type="ECO:0000256" key="2">
    <source>
        <dbReference type="ARBA" id="ARBA00022695"/>
    </source>
</evidence>
<feature type="domain" description="Integrase catalytic" evidence="6">
    <location>
        <begin position="859"/>
        <end position="1025"/>
    </location>
</feature>
<dbReference type="PROSITE" id="PS50994">
    <property type="entry name" value="INTEGRASE"/>
    <property type="match status" value="1"/>
</dbReference>
<proteinExistence type="predicted"/>
<dbReference type="SUPFAM" id="SSF56672">
    <property type="entry name" value="DNA/RNA polymerases"/>
    <property type="match status" value="1"/>
</dbReference>
<dbReference type="InterPro" id="IPR021109">
    <property type="entry name" value="Peptidase_aspartic_dom_sf"/>
</dbReference>
<evidence type="ECO:0000256" key="3">
    <source>
        <dbReference type="ARBA" id="ARBA00022722"/>
    </source>
</evidence>
<dbReference type="InterPro" id="IPR043128">
    <property type="entry name" value="Rev_trsase/Diguanyl_cyclase"/>
</dbReference>
<keyword evidence="3" id="KW-0540">Nuclease</keyword>
<evidence type="ECO:0000259" key="6">
    <source>
        <dbReference type="PROSITE" id="PS50994"/>
    </source>
</evidence>
<dbReference type="PANTHER" id="PTHR37984">
    <property type="entry name" value="PROTEIN CBG26694"/>
    <property type="match status" value="1"/>
</dbReference>
<dbReference type="InterPro" id="IPR050951">
    <property type="entry name" value="Retrovirus_Pol_polyprotein"/>
</dbReference>
<evidence type="ECO:0000256" key="5">
    <source>
        <dbReference type="SAM" id="MobiDB-lite"/>
    </source>
</evidence>
<dbReference type="GO" id="GO:0004519">
    <property type="term" value="F:endonuclease activity"/>
    <property type="evidence" value="ECO:0007669"/>
    <property type="project" value="UniProtKB-KW"/>
</dbReference>
<dbReference type="AlphaFoldDB" id="A5ACY3"/>
<organism evidence="7">
    <name type="scientific">Vitis vinifera</name>
    <name type="common">Grape</name>
    <dbReference type="NCBI Taxonomy" id="29760"/>
    <lineage>
        <taxon>Eukaryota</taxon>
        <taxon>Viridiplantae</taxon>
        <taxon>Streptophyta</taxon>
        <taxon>Embryophyta</taxon>
        <taxon>Tracheophyta</taxon>
        <taxon>Spermatophyta</taxon>
        <taxon>Magnoliopsida</taxon>
        <taxon>eudicotyledons</taxon>
        <taxon>Gunneridae</taxon>
        <taxon>Pentapetalae</taxon>
        <taxon>rosids</taxon>
        <taxon>Vitales</taxon>
        <taxon>Vitaceae</taxon>
        <taxon>Viteae</taxon>
        <taxon>Vitis</taxon>
    </lineage>
</organism>
<dbReference type="FunFam" id="3.30.70.270:FF:000020">
    <property type="entry name" value="Transposon Tf2-6 polyprotein-like Protein"/>
    <property type="match status" value="1"/>
</dbReference>
<dbReference type="CDD" id="cd00303">
    <property type="entry name" value="retropepsin_like"/>
    <property type="match status" value="1"/>
</dbReference>
<dbReference type="EMBL" id="AM423473">
    <property type="protein sequence ID" value="CAN71129.1"/>
    <property type="molecule type" value="Genomic_DNA"/>
</dbReference>
<keyword evidence="4" id="KW-0255">Endonuclease</keyword>
<feature type="compositionally biased region" description="Basic and acidic residues" evidence="5">
    <location>
        <begin position="78"/>
        <end position="93"/>
    </location>
</feature>
<dbReference type="Pfam" id="PF00665">
    <property type="entry name" value="rve"/>
    <property type="match status" value="1"/>
</dbReference>
<keyword evidence="4" id="KW-0378">Hydrolase</keyword>
<dbReference type="Gene3D" id="3.30.70.270">
    <property type="match status" value="2"/>
</dbReference>
<dbReference type="GO" id="GO:0016779">
    <property type="term" value="F:nucleotidyltransferase activity"/>
    <property type="evidence" value="ECO:0007669"/>
    <property type="project" value="UniProtKB-KW"/>
</dbReference>
<keyword evidence="1" id="KW-0808">Transferase</keyword>
<feature type="compositionally biased region" description="Basic and acidic residues" evidence="5">
    <location>
        <begin position="17"/>
        <end position="35"/>
    </location>
</feature>
<dbReference type="CDD" id="cd01647">
    <property type="entry name" value="RT_LTR"/>
    <property type="match status" value="1"/>
</dbReference>
<reference evidence="7" key="1">
    <citation type="journal article" date="2007" name="PLoS ONE">
        <title>The first genome sequence of an elite grapevine cultivar (Pinot noir Vitis vinifera L.): coping with a highly heterozygous genome.</title>
        <authorList>
            <person name="Velasco R."/>
            <person name="Zharkikh A."/>
            <person name="Troggio M."/>
            <person name="Cartwright D.A."/>
            <person name="Cestaro A."/>
            <person name="Pruss D."/>
            <person name="Pindo M."/>
            <person name="FitzGerald L.M."/>
            <person name="Vezzulli S."/>
            <person name="Reid J."/>
            <person name="Malacarne G."/>
            <person name="Iliev D."/>
            <person name="Coppola G."/>
            <person name="Wardell B."/>
            <person name="Micheletti D."/>
            <person name="Macalma T."/>
            <person name="Facci M."/>
            <person name="Mitchell J.T."/>
            <person name="Perazzolli M."/>
            <person name="Eldredge G."/>
            <person name="Gatto P."/>
            <person name="Oyzerski R."/>
            <person name="Moretto M."/>
            <person name="Gutin N."/>
            <person name="Stefanini M."/>
            <person name="Chen Y."/>
            <person name="Segala C."/>
            <person name="Davenport C."/>
            <person name="Dematte L."/>
            <person name="Mraz A."/>
            <person name="Battilana J."/>
            <person name="Stormo K."/>
            <person name="Costa F."/>
            <person name="Tao Q."/>
            <person name="Si-Ammour A."/>
            <person name="Harkins T."/>
            <person name="Lackey A."/>
            <person name="Perbost C."/>
            <person name="Taillon B."/>
            <person name="Stella A."/>
            <person name="Solovyev V."/>
            <person name="Fawcett J.A."/>
            <person name="Sterck L."/>
            <person name="Vandepoele K."/>
            <person name="Grando S.M."/>
            <person name="Toppo S."/>
            <person name="Moser C."/>
            <person name="Lanchbury J."/>
            <person name="Bogden R."/>
            <person name="Skolnick M."/>
            <person name="Sgaramella V."/>
            <person name="Bhatnagar S.K."/>
            <person name="Fontana P."/>
            <person name="Gutin A."/>
            <person name="Van de Peer Y."/>
            <person name="Salamini F."/>
            <person name="Viola R."/>
        </authorList>
    </citation>
    <scope>NUCLEOTIDE SEQUENCE</scope>
</reference>
<protein>
    <recommendedName>
        <fullName evidence="6">Integrase catalytic domain-containing protein</fullName>
    </recommendedName>
</protein>
<dbReference type="Gene3D" id="3.30.420.10">
    <property type="entry name" value="Ribonuclease H-like superfamily/Ribonuclease H"/>
    <property type="match status" value="1"/>
</dbReference>
<dbReference type="GO" id="GO:0015074">
    <property type="term" value="P:DNA integration"/>
    <property type="evidence" value="ECO:0007669"/>
    <property type="project" value="InterPro"/>
</dbReference>
<dbReference type="SUPFAM" id="SSF53098">
    <property type="entry name" value="Ribonuclease H-like"/>
    <property type="match status" value="1"/>
</dbReference>
<dbReference type="SUPFAM" id="SSF50630">
    <property type="entry name" value="Acid proteases"/>
    <property type="match status" value="1"/>
</dbReference>
<evidence type="ECO:0000313" key="7">
    <source>
        <dbReference type="EMBL" id="CAN71129.1"/>
    </source>
</evidence>
<dbReference type="Gene3D" id="2.40.70.10">
    <property type="entry name" value="Acid Proteases"/>
    <property type="match status" value="1"/>
</dbReference>
<evidence type="ECO:0000256" key="4">
    <source>
        <dbReference type="ARBA" id="ARBA00022759"/>
    </source>
</evidence>
<keyword evidence="2" id="KW-0548">Nucleotidyltransferase</keyword>
<sequence>MQEKGKFPSQPHQNPKGIHEVEAQEGESSKVREVKAVITLRSGKKVDQPTSKPKHDEESVAKKEKREEMKGKRKEKSTKKDDHDSSVDEEPERIVIKEDMVKKHMPPPFSQALHGKKGTNNALENFEVLRQVKVNIPLLDTIKQVSTYAKFLKDLCIVKRGLNVNKKAFLTEQSAIIQCKSPVKYKDPGCPTISVSIGGTCVEKALLDLGASVNLLPYSVYKQLVLGELKLTSITLSLADRSVNIPRGMIEDVLVQVDKFYYPVDFVVLDTDPLVKGTNYVPIILGRPFLATSNTIINCRNGVMQLTFGNMTLELNIFHLYKKPIHPEEKEGLEEVCMIDTLVEEHLINLAESFRDLDEGLPKPSDFLVTLLPWRRREEILPLFNEKETQRPVKEEPPKLILKPLPMELKYAYLEENKKCPVVISSALTIHQEDCLLEVLRICKKAIGWQISDLKWINPLVYTHHIYMEDEAKPVRQSQRRLNPHMQEVASIIYPILDSPWVSPTQVVPKKSGITVVQNDKGEEVSTGLTTGWRVCIDYRRLNAVTMKDHFPLPFIDQVLKRVSGHPFYCFLDGYSGYFQMEIDVEDQEKTTFTDMVEHIMEVFMDDITIYGSTFDECLVNLEAVLNGCIEKDLVLNWEKFHFMVHQGIVLGHIISKQGIEFDKEKVELIVKFPSPTNVKGVRQFLSHAGFYKRFIKDFFKLARPLCELLVKDAKFIGDDRCQRIFEELKLFLTTAQIVRAPNWQLPLRLSITHNSHGLPINDDFPEESLMLVEVAPWYAHIVNYLVIGEIPSEWKTQDNKHFFAKIHAYYWEEPFLFKYCADQIIRKCVPEEEQQGILSHCHENACGGHFASQKIAMRELQSVGLFYIWGIDFMGPFPMSFGYFYILVGVDYVSKWVEAVPCKHNDHRVVLKFLKDNIFSRFGVPKAIISDGGTHFCNKPFETLLAKYGVKHKVATPYHPQTSGQVELESKEIKNILMKKLNMDLSRAGLKRFLDLNEMEELRNDAYINSKIAKEKLKRWHDQLISRKDFQKGQRVLLYDSKLHIFLSKLKSSWIGHFIIHQVHSNGVVKLLNSNSTESFKVNGHRLKPFVEPFSHDKEEFILLYPHQA</sequence>
<dbReference type="PANTHER" id="PTHR37984:SF5">
    <property type="entry name" value="PROTEIN NYNRIN-LIKE"/>
    <property type="match status" value="1"/>
</dbReference>
<feature type="region of interest" description="Disordered" evidence="5">
    <location>
        <begin position="1"/>
        <end position="93"/>
    </location>
</feature>
<dbReference type="GO" id="GO:0003676">
    <property type="term" value="F:nucleic acid binding"/>
    <property type="evidence" value="ECO:0007669"/>
    <property type="project" value="InterPro"/>
</dbReference>
<name>A5ACY3_VITVI</name>
<dbReference type="InterPro" id="IPR012337">
    <property type="entry name" value="RNaseH-like_sf"/>
</dbReference>
<evidence type="ECO:0000256" key="1">
    <source>
        <dbReference type="ARBA" id="ARBA00022679"/>
    </source>
</evidence>
<gene>
    <name evidence="7" type="ORF">VITISV_004606</name>
</gene>
<accession>A5ACY3</accession>
<feature type="compositionally biased region" description="Basic and acidic residues" evidence="5">
    <location>
        <begin position="53"/>
        <end position="70"/>
    </location>
</feature>
<dbReference type="InterPro" id="IPR043502">
    <property type="entry name" value="DNA/RNA_pol_sf"/>
</dbReference>
<dbReference type="InterPro" id="IPR036397">
    <property type="entry name" value="RNaseH_sf"/>
</dbReference>
<dbReference type="InterPro" id="IPR001584">
    <property type="entry name" value="Integrase_cat-core"/>
</dbReference>